<dbReference type="PANTHER" id="PTHR13803:SF17">
    <property type="entry name" value="PROTEIN TRANSPORT PROTEIN SEC24"/>
    <property type="match status" value="1"/>
</dbReference>
<evidence type="ECO:0000259" key="6">
    <source>
        <dbReference type="Pfam" id="PF04815"/>
    </source>
</evidence>
<evidence type="ECO:0000256" key="1">
    <source>
        <dbReference type="ARBA" id="ARBA00008334"/>
    </source>
</evidence>
<keyword evidence="8" id="KW-1185">Reference proteome</keyword>
<feature type="domain" description="Sec23/Sec24 helical" evidence="6">
    <location>
        <begin position="497"/>
        <end position="609"/>
    </location>
</feature>
<evidence type="ECO:0000256" key="3">
    <source>
        <dbReference type="ARBA" id="ARBA00022927"/>
    </source>
</evidence>
<evidence type="ECO:0000313" key="8">
    <source>
        <dbReference type="Proteomes" id="UP001318860"/>
    </source>
</evidence>
<dbReference type="InterPro" id="IPR006900">
    <property type="entry name" value="Sec23/24_helical_dom"/>
</dbReference>
<dbReference type="PANTHER" id="PTHR13803">
    <property type="entry name" value="SEC24-RELATED PROTEIN"/>
    <property type="match status" value="1"/>
</dbReference>
<dbReference type="InterPro" id="IPR036465">
    <property type="entry name" value="vWFA_dom_sf"/>
</dbReference>
<evidence type="ECO:0000313" key="7">
    <source>
        <dbReference type="EMBL" id="KAK6138187.1"/>
    </source>
</evidence>
<feature type="domain" description="Zinc finger Sec23/Sec24-type" evidence="4">
    <location>
        <begin position="51"/>
        <end position="84"/>
    </location>
</feature>
<gene>
    <name evidence="7" type="ORF">DH2020_028071</name>
</gene>
<keyword evidence="3" id="KW-0653">Protein transport</keyword>
<organism evidence="7 8">
    <name type="scientific">Rehmannia glutinosa</name>
    <name type="common">Chinese foxglove</name>
    <dbReference type="NCBI Taxonomy" id="99300"/>
    <lineage>
        <taxon>Eukaryota</taxon>
        <taxon>Viridiplantae</taxon>
        <taxon>Streptophyta</taxon>
        <taxon>Embryophyta</taxon>
        <taxon>Tracheophyta</taxon>
        <taxon>Spermatophyta</taxon>
        <taxon>Magnoliopsida</taxon>
        <taxon>eudicotyledons</taxon>
        <taxon>Gunneridae</taxon>
        <taxon>Pentapetalae</taxon>
        <taxon>asterids</taxon>
        <taxon>lamiids</taxon>
        <taxon>Lamiales</taxon>
        <taxon>Orobanchaceae</taxon>
        <taxon>Rehmannieae</taxon>
        <taxon>Rehmannia</taxon>
    </lineage>
</organism>
<evidence type="ECO:0000256" key="2">
    <source>
        <dbReference type="ARBA" id="ARBA00022448"/>
    </source>
</evidence>
<keyword evidence="2" id="KW-0813">Transport</keyword>
<comment type="similarity">
    <text evidence="1">Belongs to the SEC23/SEC24 family. SEC24 subfamily.</text>
</comment>
<dbReference type="SUPFAM" id="SSF53300">
    <property type="entry name" value="vWA-like"/>
    <property type="match status" value="1"/>
</dbReference>
<name>A0ABR0VTB3_REHGL</name>
<dbReference type="SUPFAM" id="SSF81811">
    <property type="entry name" value="Helical domain of Sec23/24"/>
    <property type="match status" value="1"/>
</dbReference>
<proteinExistence type="inferred from homology"/>
<dbReference type="InterPro" id="IPR006895">
    <property type="entry name" value="Znf_Sec23_Sec24"/>
</dbReference>
<dbReference type="Gene3D" id="2.30.30.380">
    <property type="entry name" value="Zn-finger domain of Sec23/24"/>
    <property type="match status" value="1"/>
</dbReference>
<dbReference type="InterPro" id="IPR006896">
    <property type="entry name" value="Sec23/24_trunk_dom"/>
</dbReference>
<dbReference type="Pfam" id="PF04815">
    <property type="entry name" value="Sec23_helical"/>
    <property type="match status" value="1"/>
</dbReference>
<dbReference type="InterPro" id="IPR050550">
    <property type="entry name" value="SEC23_SEC24_subfamily"/>
</dbReference>
<evidence type="ECO:0000259" key="5">
    <source>
        <dbReference type="Pfam" id="PF04811"/>
    </source>
</evidence>
<sequence length="750" mass="83391">MAVRPTIARFPGDPREQEACGVPWGVTLTPFAAKDENGIPPVYGSGGELLPRCENCWAYYNTYCEQDQWSWDCSLCGTTNGLSSESIARYALPDSCPENMSSFIDLELPLEESDEMQARPVYVAAVDLTSSEEFLELTKSALLAALEALGPGSLFGLATFSHKIGLYDVQGPIPVVKNVFIPPDSVGNLTMELEDVMPLFSFLAPVDTCKDRIASALETLKPTTSWERTTAAGQGVDGVLLGGRGFGVAMEALLKYLGSEYGNTYALARVFAFLSGPPDYGLGQLDTRRYGEQYASKGEDADRALLPEQTPFYKDLAAVAVQAGVCVDIFAVTNEYTDLASLKFLSIESGGSLFLYSNTDDSTLPQDMYRMLSRPYAFNCVLGVRTSTEFKLGHSYGHFFPDPEYENVQHIICCDSFATYAYDFDFANDVGFSRHSREHPTLQIAFQYTEVVPLDEPSVSGSSSSKRAKYSLRRRLRIRTLQFETARNINEIYDSVDPEVVLSILVHEVILSSLENGVREGRILLHEWLVNLTAQYNDAFKIAEYTRGSLTTSHFDVAFTQCPQLQPLPRLVFALLRNPLLRFHEEGVHPDYRIYLQCLFSALEPSSLTRAVYPLLASYDTPDKQAFPRHSLSRAALITSGSPIFFLDAFTTLIVFYSSTADATLPFPPPQDCLLRTTINKLKQERIITPKLIFIRGGQDDATVFKNYLIEEQDVEGSGFTSVMGFVSFLDEVNRDVVEYLSKSNGDLRK</sequence>
<evidence type="ECO:0000259" key="4">
    <source>
        <dbReference type="Pfam" id="PF04810"/>
    </source>
</evidence>
<reference evidence="7 8" key="1">
    <citation type="journal article" date="2021" name="Comput. Struct. Biotechnol. J.">
        <title>De novo genome assembly of the potent medicinal plant Rehmannia glutinosa using nanopore technology.</title>
        <authorList>
            <person name="Ma L."/>
            <person name="Dong C."/>
            <person name="Song C."/>
            <person name="Wang X."/>
            <person name="Zheng X."/>
            <person name="Niu Y."/>
            <person name="Chen S."/>
            <person name="Feng W."/>
        </authorList>
    </citation>
    <scope>NUCLEOTIDE SEQUENCE [LARGE SCALE GENOMIC DNA]</scope>
    <source>
        <strain evidence="7">DH-2019</strain>
    </source>
</reference>
<dbReference type="EMBL" id="JABTTQ020000747">
    <property type="protein sequence ID" value="KAK6138187.1"/>
    <property type="molecule type" value="Genomic_DNA"/>
</dbReference>
<dbReference type="Gene3D" id="1.20.120.730">
    <property type="entry name" value="Sec23/Sec24 helical domain"/>
    <property type="match status" value="1"/>
</dbReference>
<accession>A0ABR0VTB3</accession>
<dbReference type="Gene3D" id="3.40.50.410">
    <property type="entry name" value="von Willebrand factor, type A domain"/>
    <property type="match status" value="1"/>
</dbReference>
<dbReference type="SUPFAM" id="SSF82919">
    <property type="entry name" value="Zn-finger domain of Sec23/24"/>
    <property type="match status" value="1"/>
</dbReference>
<comment type="caution">
    <text evidence="7">The sequence shown here is derived from an EMBL/GenBank/DDBJ whole genome shotgun (WGS) entry which is preliminary data.</text>
</comment>
<dbReference type="Pfam" id="PF04810">
    <property type="entry name" value="zf-Sec23_Sec24"/>
    <property type="match status" value="1"/>
</dbReference>
<dbReference type="SUPFAM" id="SSF81995">
    <property type="entry name" value="beta-sandwich domain of Sec23/24"/>
    <property type="match status" value="1"/>
</dbReference>
<dbReference type="InterPro" id="IPR036175">
    <property type="entry name" value="Sec23/24_helical_dom_sf"/>
</dbReference>
<feature type="domain" description="Sec23/Sec24 trunk" evidence="5">
    <location>
        <begin position="119"/>
        <end position="371"/>
    </location>
</feature>
<dbReference type="Pfam" id="PF04811">
    <property type="entry name" value="Sec23_trunk"/>
    <property type="match status" value="1"/>
</dbReference>
<dbReference type="Proteomes" id="UP001318860">
    <property type="component" value="Unassembled WGS sequence"/>
</dbReference>
<protein>
    <submittedName>
        <fullName evidence="7">Uncharacterized protein</fullName>
    </submittedName>
</protein>
<dbReference type="InterPro" id="IPR036174">
    <property type="entry name" value="Znf_Sec23_Sec24_sf"/>
</dbReference>